<feature type="compositionally biased region" description="Basic and acidic residues" evidence="2">
    <location>
        <begin position="2084"/>
        <end position="2096"/>
    </location>
</feature>
<feature type="compositionally biased region" description="Polar residues" evidence="2">
    <location>
        <begin position="1841"/>
        <end position="1857"/>
    </location>
</feature>
<feature type="region of interest" description="Disordered" evidence="2">
    <location>
        <begin position="2213"/>
        <end position="2237"/>
    </location>
</feature>
<feature type="region of interest" description="Disordered" evidence="2">
    <location>
        <begin position="712"/>
        <end position="732"/>
    </location>
</feature>
<accession>A0A2G8Y8L7</accession>
<feature type="compositionally biased region" description="Low complexity" evidence="2">
    <location>
        <begin position="511"/>
        <end position="531"/>
    </location>
</feature>
<feature type="region of interest" description="Disordered" evidence="2">
    <location>
        <begin position="3628"/>
        <end position="3679"/>
    </location>
</feature>
<gene>
    <name evidence="4" type="ORF">TGCOUG_256920</name>
</gene>
<dbReference type="PANTHER" id="PTHR45748">
    <property type="entry name" value="1-PHOSPHATIDYLINOSITOL 3-PHOSPHATE 5-KINASE-RELATED"/>
    <property type="match status" value="1"/>
</dbReference>
<dbReference type="Pfam" id="PF01504">
    <property type="entry name" value="PIP5K"/>
    <property type="match status" value="2"/>
</dbReference>
<evidence type="ECO:0000313" key="4">
    <source>
        <dbReference type="EMBL" id="PIM03597.1"/>
    </source>
</evidence>
<feature type="compositionally biased region" description="Basic and acidic residues" evidence="2">
    <location>
        <begin position="2023"/>
        <end position="2036"/>
    </location>
</feature>
<dbReference type="EC" id="2.7.1.150" evidence="4"/>
<feature type="region of interest" description="Disordered" evidence="2">
    <location>
        <begin position="1076"/>
        <end position="1099"/>
    </location>
</feature>
<feature type="region of interest" description="Disordered" evidence="2">
    <location>
        <begin position="1"/>
        <end position="152"/>
    </location>
</feature>
<dbReference type="GO" id="GO:0010008">
    <property type="term" value="C:endosome membrane"/>
    <property type="evidence" value="ECO:0007669"/>
    <property type="project" value="TreeGrafter"/>
</dbReference>
<feature type="region of interest" description="Disordered" evidence="2">
    <location>
        <begin position="2646"/>
        <end position="2680"/>
    </location>
</feature>
<evidence type="ECO:0000313" key="5">
    <source>
        <dbReference type="Proteomes" id="UP000236343"/>
    </source>
</evidence>
<feature type="compositionally biased region" description="Low complexity" evidence="2">
    <location>
        <begin position="457"/>
        <end position="488"/>
    </location>
</feature>
<protein>
    <submittedName>
        <fullName evidence="4">Phosphatidylinositol-4-phosphate 5-Kinase</fullName>
        <ecNumber evidence="4">2.7.1.150</ecNumber>
    </submittedName>
</protein>
<feature type="compositionally biased region" description="Basic and acidic residues" evidence="2">
    <location>
        <begin position="3243"/>
        <end position="3256"/>
    </location>
</feature>
<feature type="compositionally biased region" description="Acidic residues" evidence="2">
    <location>
        <begin position="51"/>
        <end position="78"/>
    </location>
</feature>
<dbReference type="VEuPathDB" id="ToxoDB:TGCOUG_256920"/>
<feature type="domain" description="PIPK" evidence="3">
    <location>
        <begin position="3186"/>
        <end position="3499"/>
    </location>
</feature>
<feature type="region of interest" description="Disordered" evidence="2">
    <location>
        <begin position="457"/>
        <end position="559"/>
    </location>
</feature>
<dbReference type="GO" id="GO:0046854">
    <property type="term" value="P:phosphatidylinositol phosphate biosynthetic process"/>
    <property type="evidence" value="ECO:0007669"/>
    <property type="project" value="TreeGrafter"/>
</dbReference>
<feature type="region of interest" description="Disordered" evidence="2">
    <location>
        <begin position="1759"/>
        <end position="1803"/>
    </location>
</feature>
<feature type="region of interest" description="Disordered" evidence="2">
    <location>
        <begin position="2567"/>
        <end position="2589"/>
    </location>
</feature>
<feature type="compositionally biased region" description="Low complexity" evidence="2">
    <location>
        <begin position="1386"/>
        <end position="1402"/>
    </location>
</feature>
<feature type="compositionally biased region" description="Basic and acidic residues" evidence="2">
    <location>
        <begin position="1663"/>
        <end position="1682"/>
    </location>
</feature>
<feature type="compositionally biased region" description="Basic and acidic residues" evidence="2">
    <location>
        <begin position="917"/>
        <end position="941"/>
    </location>
</feature>
<feature type="region of interest" description="Disordered" evidence="2">
    <location>
        <begin position="1139"/>
        <end position="1159"/>
    </location>
</feature>
<feature type="compositionally biased region" description="Low complexity" evidence="2">
    <location>
        <begin position="1819"/>
        <end position="1832"/>
    </location>
</feature>
<evidence type="ECO:0000256" key="2">
    <source>
        <dbReference type="SAM" id="MobiDB-lite"/>
    </source>
</evidence>
<feature type="region of interest" description="Disordered" evidence="2">
    <location>
        <begin position="1372"/>
        <end position="1402"/>
    </location>
</feature>
<dbReference type="GO" id="GO:0000285">
    <property type="term" value="F:1-phosphatidylinositol-3-phosphate 5-kinase activity"/>
    <property type="evidence" value="ECO:0007669"/>
    <property type="project" value="UniProtKB-EC"/>
</dbReference>
<feature type="region of interest" description="Disordered" evidence="2">
    <location>
        <begin position="251"/>
        <end position="320"/>
    </location>
</feature>
<comment type="caution">
    <text evidence="4">The sequence shown here is derived from an EMBL/GenBank/DDBJ whole genome shotgun (WGS) entry which is preliminary data.</text>
</comment>
<reference evidence="4 5" key="1">
    <citation type="journal article" date="2016" name="Nat. Commun.">
        <title>Local admixture of amplified and diversified secreted pathogenesis determinants shapes mosaic Toxoplasma gondii genomes.</title>
        <authorList>
            <person name="Lorenzi H."/>
            <person name="Khan A."/>
            <person name="Behnke M.S."/>
            <person name="Namasivayam S."/>
            <person name="Swapna L.S."/>
            <person name="Hadjithomas M."/>
            <person name="Karamycheva S."/>
            <person name="Pinney D."/>
            <person name="Brunk B.P."/>
            <person name="Ajioka J.W."/>
            <person name="Ajzenberg D."/>
            <person name="Boothroyd J.C."/>
            <person name="Boyle J.P."/>
            <person name="Darde M.L."/>
            <person name="Diaz-Miranda M.A."/>
            <person name="Dubey J.P."/>
            <person name="Fritz H.M."/>
            <person name="Gennari S.M."/>
            <person name="Gregory B.D."/>
            <person name="Kim K."/>
            <person name="Saeij J.P."/>
            <person name="Su C."/>
            <person name="White M.W."/>
            <person name="Zhu X.Q."/>
            <person name="Howe D.K."/>
            <person name="Rosenthal B.M."/>
            <person name="Grigg M.E."/>
            <person name="Parkinson J."/>
            <person name="Liu L."/>
            <person name="Kissinger J.C."/>
            <person name="Roos D.S."/>
            <person name="Sibley L.D."/>
        </authorList>
    </citation>
    <scope>NUCLEOTIDE SEQUENCE [LARGE SCALE GENOMIC DNA]</scope>
    <source>
        <strain evidence="4 5">COUG</strain>
    </source>
</reference>
<evidence type="ECO:0000259" key="3">
    <source>
        <dbReference type="PROSITE" id="PS51455"/>
    </source>
</evidence>
<dbReference type="SMART" id="SM00330">
    <property type="entry name" value="PIPKc"/>
    <property type="match status" value="1"/>
</dbReference>
<feature type="region of interest" description="Disordered" evidence="2">
    <location>
        <begin position="640"/>
        <end position="661"/>
    </location>
</feature>
<feature type="region of interest" description="Disordered" evidence="2">
    <location>
        <begin position="1426"/>
        <end position="1504"/>
    </location>
</feature>
<feature type="compositionally biased region" description="Basic residues" evidence="2">
    <location>
        <begin position="95"/>
        <end position="110"/>
    </location>
</feature>
<organism evidence="4 5">
    <name type="scientific">Toxoplasma gondii COUG</name>
    <dbReference type="NCBI Taxonomy" id="1074873"/>
    <lineage>
        <taxon>Eukaryota</taxon>
        <taxon>Sar</taxon>
        <taxon>Alveolata</taxon>
        <taxon>Apicomplexa</taxon>
        <taxon>Conoidasida</taxon>
        <taxon>Coccidia</taxon>
        <taxon>Eucoccidiorida</taxon>
        <taxon>Eimeriorina</taxon>
        <taxon>Sarcocystidae</taxon>
        <taxon>Toxoplasma</taxon>
    </lineage>
</organism>
<feature type="compositionally biased region" description="Basic and acidic residues" evidence="2">
    <location>
        <begin position="2573"/>
        <end position="2586"/>
    </location>
</feature>
<dbReference type="PROSITE" id="PS51455">
    <property type="entry name" value="PIPK"/>
    <property type="match status" value="1"/>
</dbReference>
<feature type="region of interest" description="Disordered" evidence="2">
    <location>
        <begin position="2607"/>
        <end position="2634"/>
    </location>
</feature>
<feature type="compositionally biased region" description="Low complexity" evidence="2">
    <location>
        <begin position="2459"/>
        <end position="2474"/>
    </location>
</feature>
<keyword evidence="1 4" id="KW-0418">Kinase</keyword>
<feature type="compositionally biased region" description="Polar residues" evidence="2">
    <location>
        <begin position="532"/>
        <end position="544"/>
    </location>
</feature>
<feature type="compositionally biased region" description="Basic and acidic residues" evidence="2">
    <location>
        <begin position="1426"/>
        <end position="1437"/>
    </location>
</feature>
<dbReference type="InterPro" id="IPR002498">
    <property type="entry name" value="PInositol-4-P-4/5-kinase_core"/>
</dbReference>
<keyword evidence="1" id="KW-0547">Nucleotide-binding</keyword>
<feature type="compositionally biased region" description="Basic and acidic residues" evidence="2">
    <location>
        <begin position="1692"/>
        <end position="1708"/>
    </location>
</feature>
<dbReference type="InterPro" id="IPR027483">
    <property type="entry name" value="PInositol-4-P-4/5-kinase_C_sf"/>
</dbReference>
<feature type="region of interest" description="Disordered" evidence="2">
    <location>
        <begin position="1572"/>
        <end position="1628"/>
    </location>
</feature>
<feature type="compositionally biased region" description="Basic and acidic residues" evidence="2">
    <location>
        <begin position="1468"/>
        <end position="1479"/>
    </location>
</feature>
<dbReference type="GO" id="GO:0005524">
    <property type="term" value="F:ATP binding"/>
    <property type="evidence" value="ECO:0007669"/>
    <property type="project" value="UniProtKB-UniRule"/>
</dbReference>
<feature type="region of interest" description="Disordered" evidence="2">
    <location>
        <begin position="577"/>
        <end position="606"/>
    </location>
</feature>
<sequence length="3749" mass="406264">MQRKAGARAAQARRCETKGAAQSDALQVEKEDEKAGAEERTEEGERAKGEEGDEEGEAGAEEEEEEGLEGQEVGEEQTSDGVEGAGREVDSRRDRAGKRGRRAPARRRRGMHLDVCAEAKGTEKTRDTQSASLALRQRGASGPSRRKAKRRDSFRAGRRAFWTAEHMNKSALCPHLVFRERTFFFASAGVIMSFAYEDVPIYTLRRHQMDHLRRLENPNASLLSLCKLKLASAVAAASVQGTRDSHVARDSIHIPDTPQNSCLHGDSSSSLPSSSSSSPPSSSSSSSSLLSSSSSSPPSSSSSSSLPSSSSSSSSSSLPSSSSSLSASVLGILHLLLCGVLLPLASETYCFSRLSSLVASSPSASPKCEGEKREGLRSVSPPILRLPPPFSREASSRSTCMHSAESAFPRNQTRDTLASSPVSALSSSFASCIVPFHSPGLPLLLDFTRTDVSRSSSSCSSCSSSSLCSFCSSRPLSPSRFSRSSYSSVESNSQSGVGRRTWHLPPQSEDSSQPAAASCSASSDASLSPTSRTWGRQQGDTASSHLRRSRHSETRAESSRDAAACLRVASCVVLDGDGQTGQESRDGAGGPAALPRRLAPERKETGHIENIEHTVSPKPAFVDLFKALKQVLLQLSEKVESELREGRRRRRRKTTRGGGGDALETRGLCRHLCGEDDSSYTEKEILLLLLELVQNMLNWTVDAMEARDAAPRAAAEEGISAKTEGEDAPSLRRSPPFPHAPAFMGTCVAFLAGLASLVSPLLSLCDRYTFLFFLLVSVEPRGSSLTFTSGAGSSRTSVSASPSCDGEKAGELLTTSSASFAVEGEGSEAERGDPFYLSSPTVASPSAFPHTSPATSEALQAAQAFVRLSQRTAEVYRHFARRAALLLLVSCCASWPSAGRRRDASAPVASSRVLRASGDDGGRRSKARRGDGETETPEHAGRLHRSDRHQALELRLAEQENERPERTLPLSRREMRALEAGHLCTSALPHLLLHREGWERLWAELVSVYRYLVAELHCILKDANEKASLGEVGGCRQAEHPGLLSEGRLAKDSSSVMNGNEREEPFIANLREGHKETLEPQKDSSGQEEPCQESEDQQEAKAPLFLASRVDSSAPPQRRPRFEAQTASGFITLTSFATQEKGISQETNERTVETTQDEPLERRDRIGASRVPSPVSSGSSYAILVASRLGSETASARLQAAPATTPQTSRTVKTREIEKAFSWRPCLHELAPPDPTHSLKALHVLLNEVREAADKAARERGLQGATPAVEWISDIRPLSADRGQSSGDTKKNSSEKPGGLPFLSALSPLLNLMPTHPLLPRSPASLPLLSPTTSALHAVSNSCKERGDKHLPASRSLLQPAAAGSVFSPGHASVLSPSHSLRDSSRPVSPTFSSSSFSSFDALPPAAARHTNEALADARECLRLSDARPKDPEDPLETHIALPETGDTRKWTCDPFQTRGEIPTGDRAGFEVEASRGDRQTASPRGSLGISFPQKDGLSRNREQTLSASADGNLIVVMKVLPRESRVKLIQNTDGSENVNVSPFVPSTSFPCVALEVSDSVSAPPPCTSRNLGEDCRVSGSLQNSSVPHQPSSSPPSSSPSGSHSPKTANSSRGSPFRGACPSRLSPLKGDRRGRGFFPLFVFSPSRCGRRAISCEVLKKADMVQKEREKKKKEGEGKRDCRSLPGLPRIDGLAEKDRRQRRELSASERMLETSLENVRDLGLDSGALRSSHRGNFVSAPQQTDAAGKDTDDVCPLSLMNGEHGANRDTIKEDEEEKQCPDPMPEGQARQHARDHKVGQSPSLLSREEQLRTFAGAHESPCASRASPASSPRFLRDISPAVSPQASSRALGQRSPQSRMDFGLPTLPASSAPCSSTPRQIVDFASTREKCGGTLGLQTLKRLSSHIFSRVVDAARNDLTLQLSSQNALLSALHPVGCEGPCVPPVAQSSTSSPFRRCSSVHQEDRGSFVSSSTCSPASSVEGAHGVWVRARESDVGSIIAHALLSVSMQRAMAVRWASWATRPRRESRASGRDLSERTQTGPPRIQPRDGCQSSLKGEASSVASRVRTHPGSLVPVEDTSVGSEGRRAREATGEKKEETRKLRLPCCGASCAGCLHRCRSPPSSGSAPAPKDCPAEPVETRQAGDETGDSVECDCCRGSCPVGLARLRRLRRAEARVETVVGTRRHLWGGDCDCLRCAALDALLQLATHTPIDANGGQQRAKKRHDSRSPRGLNANRGRRFSGLKSGAFRGVGHRHSTTLGLRDQALERPEERDWNGYAAACVGEANRGNECPEGSCEFKPMKHEATNAQLFSASQTPSPPGRFLSSCFLSLPTLSERLWCFSPPVVSAPFSPLSSCVVRRMHAVTGAATLEREGGDWSLHGEAGTASTQTRDRCLRPSARQPCDPPQAHCGDDHGDSKETVVGLAIRWGMGDQREQRGREHWHVEDRQEAKETSDGWPRAGPRSSPFPPSSSADDSFPFTFCGECAEVSGEGEKALEETWTLLKHGVVSSAQAFPLATPKPHSAWRPSSSSSACVPFSTGDGPAHCCLLRASPAALEDSQVRPLPGLLSSKAAEETAGDRREARGSWRGSAVETLRGYLRLDRAASPRLHSVEDDGTGAPKPAPRGEKGPLGWEEEELRVMREILTGPGLGSQEDGERGKEKDGRERTKGQGSFSLHDRAGDANAHIEILVKAKRETPEEDQGDGKEEPRDISCLVTVFYPTRFHAMRHFLCGDDMRFCSSLRTSHPIRLPGGKSGARFSLSHDGQYVIKQLNRHEMRLWLSEDAGSALFRHVSETLFSEEPTTLTALYGLFQLAFPEKKTKEFYIVMENMRHMRAREDDFLSKLHSLSLLAPLASLLLPRSVPESQEWGSRLSETCQGGCFLTENRQRESRARDAKNAKADRVLGGDGEDTQTERKKENGDEDERNLSALGRGGTSQTCVGSRGCSECAFRLRFLHLLSSCSSPFQPAPAPTVNATFSPESSRSRLLLFDLKGVGTMRYVRLDEERVSTDPLSGAHAESDGERAQGDGAKRHGSAKEEAAPRRERTEGKDEKEEKDETDGQHRGNTKHGADSESFSKTPGCVTRSGGETRIAALRESASWGSEGGTSADRGASPTRRNGDASDSFRAKREGNEDAMRGSRRKNERVQADARGAGLQGKTCENEDEEGSEKVCLSDGREELWGDASEARQMETQLTVECEEECQAFHKRPTLEGAWPWQKATDGAERRIGDFSQEASGMPKAGERRHSSRKEADAFRPNMNGSEGGSDTKESWRAECAQGDTGANKEAGAVVWSEAAPRDSAETCEVTSSSPVLSHLWRSSRLSPLATRPPELSEKPVRDLQRRVHAQSRSAVSSPLFPFDLTFSVSPPQPSPSAPPAAALPVLWDQNFREFSRGFPLCLESSDHAWLWRALQRDTQLLQKLDVVDYSLLVLVEEGENCRRISLALIDFFRPYTWDKQMETIGKSLAYMTRGWLDEQPTVLSPPQYRLRFLHTMAAFFGPAYPTDLTSVFASLVRTVPTLPSLARTRDRDRRPPCQAEYTEGRRRWAPLGDDANGRQGDAPDKVEKCARLVNAPYSHLASNVDPRSVRSSATAHSVASPTTSVATLFASASSSGKANASREIFPQAPRPLPAEALPPSAPPESIEVSGRHPGENPGRFAEMATGEQENAGGTREKCDGEARKNVEGVVVGIVKRSSGKAKRQRKARNARMLRETQSATETVRMAAASAFLLLRIRDQQRKDRGTRIYD</sequence>
<feature type="compositionally biased region" description="Polar residues" evidence="2">
    <location>
        <begin position="786"/>
        <end position="802"/>
    </location>
</feature>
<feature type="compositionally biased region" description="Basic and acidic residues" evidence="2">
    <location>
        <begin position="111"/>
        <end position="127"/>
    </location>
</feature>
<feature type="compositionally biased region" description="Basic and acidic residues" evidence="2">
    <location>
        <begin position="3119"/>
        <end position="3139"/>
    </location>
</feature>
<dbReference type="Proteomes" id="UP000236343">
    <property type="component" value="Unassembled WGS sequence"/>
</dbReference>
<feature type="region of interest" description="Disordered" evidence="2">
    <location>
        <begin position="2889"/>
        <end position="2942"/>
    </location>
</feature>
<feature type="compositionally biased region" description="Basic and acidic residues" evidence="2">
    <location>
        <begin position="2656"/>
        <end position="2670"/>
    </location>
</feature>
<feature type="region of interest" description="Disordered" evidence="2">
    <location>
        <begin position="1816"/>
        <end position="1875"/>
    </location>
</feature>
<feature type="region of interest" description="Disordered" evidence="2">
    <location>
        <begin position="1663"/>
        <end position="1708"/>
    </location>
</feature>
<feature type="region of interest" description="Disordered" evidence="2">
    <location>
        <begin position="786"/>
        <end position="808"/>
    </location>
</feature>
<feature type="compositionally biased region" description="Basic and acidic residues" evidence="2">
    <location>
        <begin position="2433"/>
        <end position="2455"/>
    </location>
</feature>
<feature type="compositionally biased region" description="Basic residues" evidence="2">
    <location>
        <begin position="646"/>
        <end position="655"/>
    </location>
</feature>
<feature type="region of interest" description="Disordered" evidence="2">
    <location>
        <begin position="2377"/>
        <end position="2418"/>
    </location>
</feature>
<keyword evidence="1 4" id="KW-0808">Transferase</keyword>
<dbReference type="PANTHER" id="PTHR45748:SF7">
    <property type="entry name" value="1-PHOSPHATIDYLINOSITOL 3-PHOSPHATE 5-KINASE-RELATED"/>
    <property type="match status" value="1"/>
</dbReference>
<dbReference type="Gene3D" id="3.30.810.10">
    <property type="entry name" value="2-Layer Sandwich"/>
    <property type="match status" value="1"/>
</dbReference>
<feature type="region of interest" description="Disordered" evidence="2">
    <location>
        <begin position="3232"/>
        <end position="3289"/>
    </location>
</feature>
<dbReference type="InterPro" id="IPR027484">
    <property type="entry name" value="PInositol-4-P-5-kinase_N"/>
</dbReference>
<feature type="compositionally biased region" description="Low complexity" evidence="2">
    <location>
        <begin position="267"/>
        <end position="320"/>
    </location>
</feature>
<feature type="compositionally biased region" description="Basic and acidic residues" evidence="2">
    <location>
        <begin position="27"/>
        <end position="50"/>
    </location>
</feature>
<feature type="region of interest" description="Disordered" evidence="2">
    <location>
        <begin position="3009"/>
        <end position="3179"/>
    </location>
</feature>
<feature type="compositionally biased region" description="Basic and acidic residues" evidence="2">
    <location>
        <begin position="3019"/>
        <end position="3054"/>
    </location>
</feature>
<feature type="region of interest" description="Disordered" evidence="2">
    <location>
        <begin position="2122"/>
        <end position="2148"/>
    </location>
</feature>
<feature type="region of interest" description="Disordered" evidence="2">
    <location>
        <begin position="2433"/>
        <end position="2474"/>
    </location>
</feature>
<name>A0A2G8Y8L7_TOXGO</name>
<proteinExistence type="predicted"/>
<feature type="compositionally biased region" description="Basic and acidic residues" evidence="2">
    <location>
        <begin position="85"/>
        <end position="94"/>
    </location>
</feature>
<feature type="region of interest" description="Disordered" evidence="2">
    <location>
        <begin position="1273"/>
        <end position="1300"/>
    </location>
</feature>
<keyword evidence="1" id="KW-0067">ATP-binding</keyword>
<dbReference type="EMBL" id="AGQR02000693">
    <property type="protein sequence ID" value="PIM03597.1"/>
    <property type="molecule type" value="Genomic_DNA"/>
</dbReference>
<dbReference type="SUPFAM" id="SSF56104">
    <property type="entry name" value="SAICAR synthase-like"/>
    <property type="match status" value="2"/>
</dbReference>
<feature type="region of interest" description="Disordered" evidence="2">
    <location>
        <begin position="897"/>
        <end position="948"/>
    </location>
</feature>
<feature type="region of interest" description="Disordered" evidence="2">
    <location>
        <begin position="2017"/>
        <end position="2096"/>
    </location>
</feature>
<dbReference type="Gene3D" id="3.30.800.10">
    <property type="entry name" value="Phosphatidylinositol Phosphate Kinase II Beta"/>
    <property type="match status" value="1"/>
</dbReference>
<evidence type="ECO:0000256" key="1">
    <source>
        <dbReference type="PROSITE-ProRule" id="PRU00781"/>
    </source>
</evidence>
<feature type="compositionally biased region" description="Basic and acidic residues" evidence="2">
    <location>
        <begin position="2889"/>
        <end position="2906"/>
    </location>
</feature>
<feature type="region of interest" description="Disordered" evidence="2">
    <location>
        <begin position="3525"/>
        <end position="3562"/>
    </location>
</feature>